<keyword evidence="2" id="KW-1185">Reference proteome</keyword>
<dbReference type="GeneID" id="37017051"/>
<dbReference type="RefSeq" id="XP_025346361.1">
    <property type="nucleotide sequence ID" value="XM_025495317.1"/>
</dbReference>
<dbReference type="EMBL" id="KZ819332">
    <property type="protein sequence ID" value="PWN19201.1"/>
    <property type="molecule type" value="Genomic_DNA"/>
</dbReference>
<name>A0A316U403_9BASI</name>
<gene>
    <name evidence="1" type="ORF">BCV69DRAFT_47642</name>
</gene>
<evidence type="ECO:0000313" key="2">
    <source>
        <dbReference type="Proteomes" id="UP000245942"/>
    </source>
</evidence>
<organism evidence="1 2">
    <name type="scientific">Pseudomicrostroma glucosiphilum</name>
    <dbReference type="NCBI Taxonomy" id="1684307"/>
    <lineage>
        <taxon>Eukaryota</taxon>
        <taxon>Fungi</taxon>
        <taxon>Dikarya</taxon>
        <taxon>Basidiomycota</taxon>
        <taxon>Ustilaginomycotina</taxon>
        <taxon>Exobasidiomycetes</taxon>
        <taxon>Microstromatales</taxon>
        <taxon>Microstromatales incertae sedis</taxon>
        <taxon>Pseudomicrostroma</taxon>
    </lineage>
</organism>
<dbReference type="AlphaFoldDB" id="A0A316U403"/>
<accession>A0A316U403</accession>
<dbReference type="Proteomes" id="UP000245942">
    <property type="component" value="Unassembled WGS sequence"/>
</dbReference>
<proteinExistence type="predicted"/>
<sequence>MPRKGHYCDYLTTTTRRRRWGSQLSLFARSGKPLSQGGLRHINVYEGARTDQWEGGWLAGAVPETSGAPGTTARGRVHFMPSANPGGAAVHWVHTSRQCNAGSGSLRSFSAWSLGKRRTNTFPSLQMLGGATMGPCVSKVHGTVAHGFGYALLSSTVWKRPRSEVTGKEGCSAVFSP</sequence>
<reference evidence="1 2" key="1">
    <citation type="journal article" date="2018" name="Mol. Biol. Evol.">
        <title>Broad Genomic Sampling Reveals a Smut Pathogenic Ancestry of the Fungal Clade Ustilaginomycotina.</title>
        <authorList>
            <person name="Kijpornyongpan T."/>
            <person name="Mondo S.J."/>
            <person name="Barry K."/>
            <person name="Sandor L."/>
            <person name="Lee J."/>
            <person name="Lipzen A."/>
            <person name="Pangilinan J."/>
            <person name="LaButti K."/>
            <person name="Hainaut M."/>
            <person name="Henrissat B."/>
            <person name="Grigoriev I.V."/>
            <person name="Spatafora J.W."/>
            <person name="Aime M.C."/>
        </authorList>
    </citation>
    <scope>NUCLEOTIDE SEQUENCE [LARGE SCALE GENOMIC DNA]</scope>
    <source>
        <strain evidence="1 2">MCA 4718</strain>
    </source>
</reference>
<protein>
    <submittedName>
        <fullName evidence="1">Uncharacterized protein</fullName>
    </submittedName>
</protein>
<evidence type="ECO:0000313" key="1">
    <source>
        <dbReference type="EMBL" id="PWN19201.1"/>
    </source>
</evidence>